<dbReference type="Proteomes" id="UP000887013">
    <property type="component" value="Unassembled WGS sequence"/>
</dbReference>
<evidence type="ECO:0000313" key="1">
    <source>
        <dbReference type="EMBL" id="GFU03404.1"/>
    </source>
</evidence>
<keyword evidence="2" id="KW-1185">Reference proteome</keyword>
<dbReference type="AlphaFoldDB" id="A0A8X6Q2Q6"/>
<name>A0A8X6Q2Q6_NEPPI</name>
<comment type="caution">
    <text evidence="1">The sequence shown here is derived from an EMBL/GenBank/DDBJ whole genome shotgun (WGS) entry which is preliminary data.</text>
</comment>
<organism evidence="1 2">
    <name type="scientific">Nephila pilipes</name>
    <name type="common">Giant wood spider</name>
    <name type="synonym">Nephila maculata</name>
    <dbReference type="NCBI Taxonomy" id="299642"/>
    <lineage>
        <taxon>Eukaryota</taxon>
        <taxon>Metazoa</taxon>
        <taxon>Ecdysozoa</taxon>
        <taxon>Arthropoda</taxon>
        <taxon>Chelicerata</taxon>
        <taxon>Arachnida</taxon>
        <taxon>Araneae</taxon>
        <taxon>Araneomorphae</taxon>
        <taxon>Entelegynae</taxon>
        <taxon>Araneoidea</taxon>
        <taxon>Nephilidae</taxon>
        <taxon>Nephila</taxon>
    </lineage>
</organism>
<dbReference type="EMBL" id="BMAW01076847">
    <property type="protein sequence ID" value="GFU03404.1"/>
    <property type="molecule type" value="Genomic_DNA"/>
</dbReference>
<reference evidence="1" key="1">
    <citation type="submission" date="2020-08" db="EMBL/GenBank/DDBJ databases">
        <title>Multicomponent nature underlies the extraordinary mechanical properties of spider dragline silk.</title>
        <authorList>
            <person name="Kono N."/>
            <person name="Nakamura H."/>
            <person name="Mori M."/>
            <person name="Yoshida Y."/>
            <person name="Ohtoshi R."/>
            <person name="Malay A.D."/>
            <person name="Moran D.A.P."/>
            <person name="Tomita M."/>
            <person name="Numata K."/>
            <person name="Arakawa K."/>
        </authorList>
    </citation>
    <scope>NUCLEOTIDE SEQUENCE</scope>
</reference>
<protein>
    <submittedName>
        <fullName evidence="1">Uncharacterized protein</fullName>
    </submittedName>
</protein>
<accession>A0A8X6Q2Q6</accession>
<sequence>MASTIHFATGSHFSTALPPELVTITAPSDHSIFSSRSGRDKFPTINNLCAIISGKGGRERARLVGSRGGSPAEGGFKFGSEIREDKGKQVTVTAGRCSIRMTLPEWDIVKGGVGSPRVCF</sequence>
<proteinExistence type="predicted"/>
<evidence type="ECO:0000313" key="2">
    <source>
        <dbReference type="Proteomes" id="UP000887013"/>
    </source>
</evidence>
<gene>
    <name evidence="1" type="ORF">NPIL_388201</name>
</gene>